<feature type="domain" description="ABC transporter" evidence="6">
    <location>
        <begin position="8"/>
        <end position="240"/>
    </location>
</feature>
<dbReference type="InterPro" id="IPR027417">
    <property type="entry name" value="P-loop_NTPase"/>
</dbReference>
<dbReference type="PANTHER" id="PTHR43820">
    <property type="entry name" value="HIGH-AFFINITY BRANCHED-CHAIN AMINO ACID TRANSPORT ATP-BINDING PROTEIN LIVF"/>
    <property type="match status" value="1"/>
</dbReference>
<dbReference type="GO" id="GO:0015658">
    <property type="term" value="F:branched-chain amino acid transmembrane transporter activity"/>
    <property type="evidence" value="ECO:0007669"/>
    <property type="project" value="TreeGrafter"/>
</dbReference>
<dbReference type="AlphaFoldDB" id="A0A1H8KTK3"/>
<dbReference type="GO" id="GO:0015807">
    <property type="term" value="P:L-amino acid transport"/>
    <property type="evidence" value="ECO:0007669"/>
    <property type="project" value="TreeGrafter"/>
</dbReference>
<evidence type="ECO:0000256" key="1">
    <source>
        <dbReference type="ARBA" id="ARBA00005417"/>
    </source>
</evidence>
<name>A0A1H8KTK3_9HYPH</name>
<dbReference type="EMBL" id="FNXB01000011">
    <property type="protein sequence ID" value="SEH83743.1"/>
    <property type="molecule type" value="Genomic_DNA"/>
</dbReference>
<dbReference type="PROSITE" id="PS00211">
    <property type="entry name" value="ABC_TRANSPORTER_1"/>
    <property type="match status" value="1"/>
</dbReference>
<evidence type="ECO:0000256" key="4">
    <source>
        <dbReference type="ARBA" id="ARBA00022840"/>
    </source>
</evidence>
<dbReference type="PROSITE" id="PS50893">
    <property type="entry name" value="ABC_TRANSPORTER_2"/>
    <property type="match status" value="1"/>
</dbReference>
<evidence type="ECO:0000313" key="9">
    <source>
        <dbReference type="Proteomes" id="UP000183063"/>
    </source>
</evidence>
<keyword evidence="3" id="KW-0547">Nucleotide-binding</keyword>
<reference evidence="7" key="3">
    <citation type="submission" date="2016-10" db="EMBL/GenBank/DDBJ databases">
        <authorList>
            <person name="de Groot N.N."/>
        </authorList>
    </citation>
    <scope>NUCLEOTIDE SEQUENCE [LARGE SCALE GENOMIC DNA]</scope>
    <source>
        <strain evidence="7">CCBAU85039</strain>
    </source>
</reference>
<reference evidence="9" key="1">
    <citation type="submission" date="2016-10" db="EMBL/GenBank/DDBJ databases">
        <authorList>
            <person name="Wibberg D."/>
        </authorList>
    </citation>
    <scope>NUCLEOTIDE SEQUENCE [LARGE SCALE GENOMIC DNA]</scope>
</reference>
<accession>A0A1H8KTK3</accession>
<evidence type="ECO:0000313" key="7">
    <source>
        <dbReference type="EMBL" id="SEH83743.1"/>
    </source>
</evidence>
<proteinExistence type="inferred from homology"/>
<keyword evidence="10" id="KW-1185">Reference proteome</keyword>
<dbReference type="EMBL" id="FOCV01000009">
    <property type="protein sequence ID" value="SEN95946.1"/>
    <property type="molecule type" value="Genomic_DNA"/>
</dbReference>
<dbReference type="InterPro" id="IPR017871">
    <property type="entry name" value="ABC_transporter-like_CS"/>
</dbReference>
<dbReference type="InterPro" id="IPR052156">
    <property type="entry name" value="BCAA_Transport_ATP-bd_LivF"/>
</dbReference>
<keyword evidence="5" id="KW-0029">Amino-acid transport</keyword>
<comment type="similarity">
    <text evidence="1">Belongs to the ABC transporter superfamily.</text>
</comment>
<dbReference type="Proteomes" id="UP000198939">
    <property type="component" value="Unassembled WGS sequence"/>
</dbReference>
<dbReference type="PANTHER" id="PTHR43820:SF5">
    <property type="entry name" value="HIGH-AFFINITY BRANCHED-CHAIN AMINO ACID TRANSPORT ATP-BINDING PROTEIN"/>
    <property type="match status" value="1"/>
</dbReference>
<dbReference type="GO" id="GO:0005524">
    <property type="term" value="F:ATP binding"/>
    <property type="evidence" value="ECO:0007669"/>
    <property type="project" value="UniProtKB-KW"/>
</dbReference>
<keyword evidence="4 8" id="KW-0067">ATP-binding</keyword>
<sequence length="244" mass="25931">MTTEPPILSTHGLCAGYGDFQALFSVDFEIMPGEVVALIGANGAGKSTLLKAVMGLLPSNREMIRHAGVPVGGSAPYQMVQNGFAMVPEGRRLFAGMTVEDNLLVAVDHGRKNGAAIWTMQRVFDLFPALASMRKRLVEKMSGGQQQMVAIGRALLSQPKVLLCDEISLGLAPKVIGEIYDSMPAITKAGTAVILVEQDVSRALAASNRLYCILEGRITLSGNSADVAREDIARAYFGADHAVA</sequence>
<keyword evidence="2" id="KW-0813">Transport</keyword>
<dbReference type="InterPro" id="IPR003593">
    <property type="entry name" value="AAA+_ATPase"/>
</dbReference>
<dbReference type="Proteomes" id="UP000183063">
    <property type="component" value="Unassembled WGS sequence"/>
</dbReference>
<dbReference type="Gene3D" id="3.40.50.300">
    <property type="entry name" value="P-loop containing nucleotide triphosphate hydrolases"/>
    <property type="match status" value="1"/>
</dbReference>
<evidence type="ECO:0000259" key="6">
    <source>
        <dbReference type="PROSITE" id="PS50893"/>
    </source>
</evidence>
<dbReference type="RefSeq" id="WP_072375639.1">
    <property type="nucleotide sequence ID" value="NZ_FNXB01000011.1"/>
</dbReference>
<dbReference type="Pfam" id="PF00005">
    <property type="entry name" value="ABC_tran"/>
    <property type="match status" value="1"/>
</dbReference>
<dbReference type="STRING" id="501024.RTCCBAU85039_2633"/>
<evidence type="ECO:0000256" key="3">
    <source>
        <dbReference type="ARBA" id="ARBA00022741"/>
    </source>
</evidence>
<evidence type="ECO:0000256" key="2">
    <source>
        <dbReference type="ARBA" id="ARBA00022448"/>
    </source>
</evidence>
<dbReference type="OrthoDB" id="9776369at2"/>
<dbReference type="SMART" id="SM00382">
    <property type="entry name" value="AAA"/>
    <property type="match status" value="1"/>
</dbReference>
<evidence type="ECO:0000256" key="5">
    <source>
        <dbReference type="ARBA" id="ARBA00022970"/>
    </source>
</evidence>
<protein>
    <submittedName>
        <fullName evidence="8">Amino acid/amide ABC transporter ATP-binding protein 2, HAAT family</fullName>
    </submittedName>
    <submittedName>
        <fullName evidence="7">LIV-I protein F</fullName>
    </submittedName>
</protein>
<dbReference type="GO" id="GO:0016887">
    <property type="term" value="F:ATP hydrolysis activity"/>
    <property type="evidence" value="ECO:0007669"/>
    <property type="project" value="InterPro"/>
</dbReference>
<evidence type="ECO:0000313" key="10">
    <source>
        <dbReference type="Proteomes" id="UP000198939"/>
    </source>
</evidence>
<organism evidence="7 9">
    <name type="scientific">Rhizobium tibeticum</name>
    <dbReference type="NCBI Taxonomy" id="501024"/>
    <lineage>
        <taxon>Bacteria</taxon>
        <taxon>Pseudomonadati</taxon>
        <taxon>Pseudomonadota</taxon>
        <taxon>Alphaproteobacteria</taxon>
        <taxon>Hyphomicrobiales</taxon>
        <taxon>Rhizobiaceae</taxon>
        <taxon>Rhizobium/Agrobacterium group</taxon>
        <taxon>Rhizobium</taxon>
    </lineage>
</organism>
<evidence type="ECO:0000313" key="8">
    <source>
        <dbReference type="EMBL" id="SEN95946.1"/>
    </source>
</evidence>
<dbReference type="InterPro" id="IPR003439">
    <property type="entry name" value="ABC_transporter-like_ATP-bd"/>
</dbReference>
<dbReference type="CDD" id="cd03224">
    <property type="entry name" value="ABC_TM1139_LivF_branched"/>
    <property type="match status" value="1"/>
</dbReference>
<dbReference type="SUPFAM" id="SSF52540">
    <property type="entry name" value="P-loop containing nucleoside triphosphate hydrolases"/>
    <property type="match status" value="1"/>
</dbReference>
<reference evidence="8 10" key="2">
    <citation type="submission" date="2016-10" db="EMBL/GenBank/DDBJ databases">
        <authorList>
            <person name="Varghese N."/>
            <person name="Submissions S."/>
        </authorList>
    </citation>
    <scope>NUCLEOTIDE SEQUENCE [LARGE SCALE GENOMIC DNA]</scope>
    <source>
        <strain evidence="8 10">CGMCC 1.7071</strain>
    </source>
</reference>
<gene>
    <name evidence="7" type="primary">livF_4</name>
    <name evidence="7" type="ORF">RTCCBAU85039_2633</name>
    <name evidence="8" type="ORF">SAMN05216228_1009180</name>
</gene>